<protein>
    <submittedName>
        <fullName evidence="4">Glycolate oxidase subunit GlcE</fullName>
        <ecNumber evidence="4">1.1.99.14</ecNumber>
    </submittedName>
</protein>
<dbReference type="GO" id="GO:0019154">
    <property type="term" value="F:glycolate dehydrogenase activity"/>
    <property type="evidence" value="ECO:0007669"/>
    <property type="project" value="UniProtKB-EC"/>
</dbReference>
<dbReference type="InterPro" id="IPR016166">
    <property type="entry name" value="FAD-bd_PCMH"/>
</dbReference>
<dbReference type="PROSITE" id="PS51387">
    <property type="entry name" value="FAD_PCMH"/>
    <property type="match status" value="1"/>
</dbReference>
<dbReference type="PANTHER" id="PTHR11748:SF103">
    <property type="entry name" value="GLYCOLATE OXIDASE SUBUNIT GLCE"/>
    <property type="match status" value="1"/>
</dbReference>
<reference evidence="4 5" key="1">
    <citation type="submission" date="2019-09" db="EMBL/GenBank/DDBJ databases">
        <title>Genome sequence of Roseospira marina, one of the more divergent members of the non-sulfur purple photosynthetic bacterial family, the Rhodospirillaceae.</title>
        <authorList>
            <person name="Meyer T."/>
            <person name="Kyndt J."/>
        </authorList>
    </citation>
    <scope>NUCLEOTIDE SEQUENCE [LARGE SCALE GENOMIC DNA]</scope>
    <source>
        <strain evidence="4 5">DSM 15113</strain>
    </source>
</reference>
<dbReference type="Pfam" id="PF01565">
    <property type="entry name" value="FAD_binding_4"/>
    <property type="match status" value="1"/>
</dbReference>
<dbReference type="NCBIfam" id="NF008439">
    <property type="entry name" value="PRK11282.1"/>
    <property type="match status" value="1"/>
</dbReference>
<name>A0A5M6IB38_9PROT</name>
<dbReference type="Proteomes" id="UP000324065">
    <property type="component" value="Unassembled WGS sequence"/>
</dbReference>
<evidence type="ECO:0000313" key="5">
    <source>
        <dbReference type="Proteomes" id="UP000324065"/>
    </source>
</evidence>
<dbReference type="InterPro" id="IPR006094">
    <property type="entry name" value="Oxid_FAD_bind_N"/>
</dbReference>
<dbReference type="AlphaFoldDB" id="A0A5M6IB38"/>
<evidence type="ECO:0000256" key="2">
    <source>
        <dbReference type="ARBA" id="ARBA00022827"/>
    </source>
</evidence>
<dbReference type="Gene3D" id="3.30.465.10">
    <property type="match status" value="1"/>
</dbReference>
<keyword evidence="2" id="KW-0274">FAD</keyword>
<dbReference type="EC" id="1.1.99.14" evidence="4"/>
<accession>A0A5M6IB38</accession>
<dbReference type="PANTHER" id="PTHR11748">
    <property type="entry name" value="D-LACTATE DEHYDROGENASE"/>
    <property type="match status" value="1"/>
</dbReference>
<sequence>MPQTYRPDTAAQVAELMAWAVAEATPLSLRGQDTKAALGRATNTSHVLDLSALTGIIDYAPNELVLTAQAGTSLTDVQAALDEAGQMLAFEPPDWRALLGRPNGPNDPPGTLGGLIACNLAGPRRLSAGAARDHLLGVHGVTGRAEAVKSGGRVVKNVTGFDLSKLMAGSFGTLMALTELSLRVVPRPETARTVLVLGTGEHAAMEVMSHGLRSPHEVSGAAFLPELVAADSEVAAVRECGRAVVALRIEGPEPSVAWRSEALRNELSGWGPTESLDGADSAALWTEVRDVRLLMTPPEAQIWRLSVAPMAGAAVVRTLEDHAPGALLGWYYDWGGGLVWLALAPTDHAHAAAVRQAIALHGGGHATLVRADPAVRAHVAVFQPQPSALAALSRRVKESFDPKGLLNPGRMGEGR</sequence>
<comment type="caution">
    <text evidence="4">The sequence shown here is derived from an EMBL/GenBank/DDBJ whole genome shotgun (WGS) entry which is preliminary data.</text>
</comment>
<dbReference type="SUPFAM" id="SSF55103">
    <property type="entry name" value="FAD-linked oxidases, C-terminal domain"/>
    <property type="match status" value="1"/>
</dbReference>
<dbReference type="InterPro" id="IPR016164">
    <property type="entry name" value="FAD-linked_Oxase-like_C"/>
</dbReference>
<evidence type="ECO:0000259" key="3">
    <source>
        <dbReference type="PROSITE" id="PS51387"/>
    </source>
</evidence>
<dbReference type="GO" id="GO:0071949">
    <property type="term" value="F:FAD binding"/>
    <property type="evidence" value="ECO:0007669"/>
    <property type="project" value="InterPro"/>
</dbReference>
<dbReference type="RefSeq" id="WP_150062867.1">
    <property type="nucleotide sequence ID" value="NZ_JACHII010000010.1"/>
</dbReference>
<organism evidence="4 5">
    <name type="scientific">Roseospira marina</name>
    <dbReference type="NCBI Taxonomy" id="140057"/>
    <lineage>
        <taxon>Bacteria</taxon>
        <taxon>Pseudomonadati</taxon>
        <taxon>Pseudomonadota</taxon>
        <taxon>Alphaproteobacteria</taxon>
        <taxon>Rhodospirillales</taxon>
        <taxon>Rhodospirillaceae</taxon>
        <taxon>Roseospira</taxon>
    </lineage>
</organism>
<evidence type="ECO:0000256" key="1">
    <source>
        <dbReference type="ARBA" id="ARBA00022630"/>
    </source>
</evidence>
<keyword evidence="5" id="KW-1185">Reference proteome</keyword>
<keyword evidence="1" id="KW-0285">Flavoprotein</keyword>
<dbReference type="OrthoDB" id="9811557at2"/>
<dbReference type="InterPro" id="IPR016169">
    <property type="entry name" value="FAD-bd_PCMH_sub2"/>
</dbReference>
<dbReference type="SUPFAM" id="SSF56176">
    <property type="entry name" value="FAD-binding/transporter-associated domain-like"/>
    <property type="match status" value="1"/>
</dbReference>
<dbReference type="InterPro" id="IPR036318">
    <property type="entry name" value="FAD-bd_PCMH-like_sf"/>
</dbReference>
<gene>
    <name evidence="4" type="primary">glcE</name>
    <name evidence="4" type="ORF">F1188_12985</name>
</gene>
<keyword evidence="4" id="KW-0560">Oxidoreductase</keyword>
<proteinExistence type="predicted"/>
<evidence type="ECO:0000313" key="4">
    <source>
        <dbReference type="EMBL" id="KAA5604955.1"/>
    </source>
</evidence>
<dbReference type="EMBL" id="VWPJ01000012">
    <property type="protein sequence ID" value="KAA5604955.1"/>
    <property type="molecule type" value="Genomic_DNA"/>
</dbReference>
<feature type="domain" description="FAD-binding PCMH-type" evidence="3">
    <location>
        <begin position="1"/>
        <end position="187"/>
    </location>
</feature>